<keyword evidence="1" id="KW-0413">Isomerase</keyword>
<dbReference type="GO" id="GO:0005829">
    <property type="term" value="C:cytosol"/>
    <property type="evidence" value="ECO:0007669"/>
    <property type="project" value="TreeGrafter"/>
</dbReference>
<dbReference type="SUPFAM" id="SSF56784">
    <property type="entry name" value="HAD-like"/>
    <property type="match status" value="1"/>
</dbReference>
<dbReference type="Proteomes" id="UP000095544">
    <property type="component" value="Unassembled WGS sequence"/>
</dbReference>
<sequence>MERAALFLDIDGTILSEITKEIPQSALDAMRAAKRAGHLLFINTGRTFCSIPPKISQFEFDGFLCGCGTYLTYHAEVLFSRSIPEKRGREIIDKMIECRLDGIMEGTQDIYLPSRMSRFDRLESSRRYFQNAGLGLEEYIEKGSFVYDKLFVYADELSDKDTFFKFVEKDIEPINRGGDTYECIQKGYSKATACEYILKKFAMETEQAYVFGDSSNDLSMFEYAGHAIAMGDHAKELDPYTEYVTAKVEEDGIACAFSHYGLM</sequence>
<proteinExistence type="predicted"/>
<dbReference type="InterPro" id="IPR000150">
    <property type="entry name" value="Cof"/>
</dbReference>
<dbReference type="GO" id="GO:0016853">
    <property type="term" value="F:isomerase activity"/>
    <property type="evidence" value="ECO:0007669"/>
    <property type="project" value="UniProtKB-KW"/>
</dbReference>
<accession>A0A174KH68</accession>
<evidence type="ECO:0000313" key="1">
    <source>
        <dbReference type="EMBL" id="CUP09816.1"/>
    </source>
</evidence>
<dbReference type="GO" id="GO:0016791">
    <property type="term" value="F:phosphatase activity"/>
    <property type="evidence" value="ECO:0007669"/>
    <property type="project" value="UniProtKB-ARBA"/>
</dbReference>
<protein>
    <submittedName>
        <fullName evidence="1">Putative bifunctional phosphatase/peptidyl-prolyl cis-trans isomerase</fullName>
    </submittedName>
</protein>
<dbReference type="PROSITE" id="PS01228">
    <property type="entry name" value="COF_1"/>
    <property type="match status" value="1"/>
</dbReference>
<dbReference type="InterPro" id="IPR006379">
    <property type="entry name" value="HAD-SF_hydro_IIB"/>
</dbReference>
<name>A0A174KH68_9FIRM</name>
<gene>
    <name evidence="1" type="ORF">ERS852491_04265</name>
</gene>
<dbReference type="PANTHER" id="PTHR10000:SF25">
    <property type="entry name" value="PHOSPHATASE YKRA-RELATED"/>
    <property type="match status" value="1"/>
</dbReference>
<dbReference type="InterPro" id="IPR023214">
    <property type="entry name" value="HAD_sf"/>
</dbReference>
<dbReference type="OrthoDB" id="9810101at2"/>
<dbReference type="Pfam" id="PF08282">
    <property type="entry name" value="Hydrolase_3"/>
    <property type="match status" value="1"/>
</dbReference>
<dbReference type="GO" id="GO:0000287">
    <property type="term" value="F:magnesium ion binding"/>
    <property type="evidence" value="ECO:0007669"/>
    <property type="project" value="TreeGrafter"/>
</dbReference>
<dbReference type="Gene3D" id="3.40.50.1000">
    <property type="entry name" value="HAD superfamily/HAD-like"/>
    <property type="match status" value="1"/>
</dbReference>
<organism evidence="1 2">
    <name type="scientific">Faecalicatena contorta</name>
    <dbReference type="NCBI Taxonomy" id="39482"/>
    <lineage>
        <taxon>Bacteria</taxon>
        <taxon>Bacillati</taxon>
        <taxon>Bacillota</taxon>
        <taxon>Clostridia</taxon>
        <taxon>Lachnospirales</taxon>
        <taxon>Lachnospiraceae</taxon>
        <taxon>Faecalicatena</taxon>
    </lineage>
</organism>
<dbReference type="InterPro" id="IPR036412">
    <property type="entry name" value="HAD-like_sf"/>
</dbReference>
<dbReference type="EMBL" id="CYZU01000056">
    <property type="protein sequence ID" value="CUP09816.1"/>
    <property type="molecule type" value="Genomic_DNA"/>
</dbReference>
<dbReference type="Gene3D" id="3.30.1240.10">
    <property type="match status" value="1"/>
</dbReference>
<dbReference type="AlphaFoldDB" id="A0A174KH68"/>
<dbReference type="RefSeq" id="WP_055154909.1">
    <property type="nucleotide sequence ID" value="NZ_CYZU01000056.1"/>
</dbReference>
<evidence type="ECO:0000313" key="2">
    <source>
        <dbReference type="Proteomes" id="UP000095544"/>
    </source>
</evidence>
<reference evidence="1 2" key="1">
    <citation type="submission" date="2015-09" db="EMBL/GenBank/DDBJ databases">
        <authorList>
            <consortium name="Pathogen Informatics"/>
        </authorList>
    </citation>
    <scope>NUCLEOTIDE SEQUENCE [LARGE SCALE GENOMIC DNA]</scope>
    <source>
        <strain evidence="1 2">2789STDY5834876</strain>
    </source>
</reference>
<dbReference type="NCBIfam" id="TIGR01484">
    <property type="entry name" value="HAD-SF-IIB"/>
    <property type="match status" value="1"/>
</dbReference>
<dbReference type="NCBIfam" id="TIGR00099">
    <property type="entry name" value="Cof-subfamily"/>
    <property type="match status" value="1"/>
</dbReference>
<dbReference type="STRING" id="39482.ERS852491_04265"/>
<dbReference type="PANTHER" id="PTHR10000">
    <property type="entry name" value="PHOSPHOSERINE PHOSPHATASE"/>
    <property type="match status" value="1"/>
</dbReference>